<dbReference type="Gene3D" id="1.10.10.1450">
    <property type="match status" value="1"/>
</dbReference>
<dbReference type="InterPro" id="IPR041426">
    <property type="entry name" value="Mos1_HTH"/>
</dbReference>
<name>A0ABD6ES99_9BILA</name>
<accession>A0ABD6ES99</accession>
<feature type="region of interest" description="Disordered" evidence="1">
    <location>
        <begin position="156"/>
        <end position="233"/>
    </location>
</feature>
<feature type="region of interest" description="Disordered" evidence="1">
    <location>
        <begin position="264"/>
        <end position="304"/>
    </location>
</feature>
<feature type="compositionally biased region" description="Polar residues" evidence="1">
    <location>
        <begin position="266"/>
        <end position="304"/>
    </location>
</feature>
<dbReference type="InterPro" id="IPR036388">
    <property type="entry name" value="WH-like_DNA-bd_sf"/>
</dbReference>
<gene>
    <name evidence="3" type="ORF">AB6A40_008910</name>
</gene>
<keyword evidence="4" id="KW-1185">Reference proteome</keyword>
<dbReference type="Proteomes" id="UP001608902">
    <property type="component" value="Unassembled WGS sequence"/>
</dbReference>
<dbReference type="PANTHER" id="PTHR46060">
    <property type="entry name" value="MARINER MOS1 TRANSPOSASE-LIKE PROTEIN"/>
    <property type="match status" value="1"/>
</dbReference>
<evidence type="ECO:0000313" key="3">
    <source>
        <dbReference type="EMBL" id="MFH4982201.1"/>
    </source>
</evidence>
<evidence type="ECO:0000313" key="4">
    <source>
        <dbReference type="Proteomes" id="UP001608902"/>
    </source>
</evidence>
<protein>
    <recommendedName>
        <fullName evidence="2">Mos1 transposase HTH domain-containing protein</fullName>
    </recommendedName>
</protein>
<comment type="caution">
    <text evidence="3">The sequence shown here is derived from an EMBL/GenBank/DDBJ whole genome shotgun (WGS) entry which is preliminary data.</text>
</comment>
<evidence type="ECO:0000259" key="2">
    <source>
        <dbReference type="Pfam" id="PF17906"/>
    </source>
</evidence>
<feature type="compositionally biased region" description="Low complexity" evidence="1">
    <location>
        <begin position="159"/>
        <end position="177"/>
    </location>
</feature>
<proteinExistence type="predicted"/>
<dbReference type="AlphaFoldDB" id="A0ABD6ES99"/>
<feature type="domain" description="Mos1 transposase HTH" evidence="2">
    <location>
        <begin position="5"/>
        <end position="49"/>
    </location>
</feature>
<dbReference type="Gene3D" id="1.10.10.10">
    <property type="entry name" value="Winged helix-like DNA-binding domain superfamily/Winged helix DNA-binding domain"/>
    <property type="match status" value="1"/>
</dbReference>
<evidence type="ECO:0000256" key="1">
    <source>
        <dbReference type="SAM" id="MobiDB-lite"/>
    </source>
</evidence>
<dbReference type="PANTHER" id="PTHR46060:SF2">
    <property type="entry name" value="HISTONE-LYSINE N-METHYLTRANSFERASE SETMAR"/>
    <property type="match status" value="1"/>
</dbReference>
<dbReference type="Pfam" id="PF17906">
    <property type="entry name" value="HTH_48"/>
    <property type="match status" value="1"/>
</dbReference>
<dbReference type="EMBL" id="JBGFUD010008705">
    <property type="protein sequence ID" value="MFH4982201.1"/>
    <property type="molecule type" value="Genomic_DNA"/>
</dbReference>
<feature type="compositionally biased region" description="Low complexity" evidence="1">
    <location>
        <begin position="215"/>
        <end position="233"/>
    </location>
</feature>
<organism evidence="3 4">
    <name type="scientific">Gnathostoma spinigerum</name>
    <dbReference type="NCBI Taxonomy" id="75299"/>
    <lineage>
        <taxon>Eukaryota</taxon>
        <taxon>Metazoa</taxon>
        <taxon>Ecdysozoa</taxon>
        <taxon>Nematoda</taxon>
        <taxon>Chromadorea</taxon>
        <taxon>Rhabditida</taxon>
        <taxon>Spirurina</taxon>
        <taxon>Gnathostomatomorpha</taxon>
        <taxon>Gnathostomatoidea</taxon>
        <taxon>Gnathostomatidae</taxon>
        <taxon>Gnathostoma</taxon>
    </lineage>
</organism>
<sequence>MDEEVIRASILFEFKLGHSSQEAAANINKAFGVGTTSETSVAEWFKSFSARVMSLRDDPRAGRPLQLSNDELKELVESSLTQTEQQIAVKRGVAHATISRHLRQIGEVKKSDRCVRNDLNEAHQFRRFELANQTVCEVAGVSSPVIAESSHRHVMDQIDSSSASSTCTSVSSNSADSIALPDSECATPPVIGGVHDSERPVASAGGGASEDVAESSANSAQDLSSLAASSTTPATTITTTTSATTVNTTCNPSVTAMSDPIRSAVGTHSHSATPGANASITSPNSLQDEGATVQSVGDTTSSPVDISESLALDSKGTHICF</sequence>
<reference evidence="3 4" key="1">
    <citation type="submission" date="2024-08" db="EMBL/GenBank/DDBJ databases">
        <title>Gnathostoma spinigerum genome.</title>
        <authorList>
            <person name="Gonzalez-Bertolin B."/>
            <person name="Monzon S."/>
            <person name="Zaballos A."/>
            <person name="Jimenez P."/>
            <person name="Dekumyoy P."/>
            <person name="Varona S."/>
            <person name="Cuesta I."/>
            <person name="Sumanam S."/>
            <person name="Adisakwattana P."/>
            <person name="Gasser R.B."/>
            <person name="Hernandez-Gonzalez A."/>
            <person name="Young N.D."/>
            <person name="Perteguer M.J."/>
        </authorList>
    </citation>
    <scope>NUCLEOTIDE SEQUENCE [LARGE SCALE GENOMIC DNA]</scope>
    <source>
        <strain evidence="3">AL3</strain>
        <tissue evidence="3">Liver</tissue>
    </source>
</reference>
<dbReference type="InterPro" id="IPR052709">
    <property type="entry name" value="Transposase-MT_Hybrid"/>
</dbReference>